<dbReference type="PANTHER" id="PTHR38753">
    <property type="entry name" value="SLR1441 PROTEIN"/>
    <property type="match status" value="1"/>
</dbReference>
<evidence type="ECO:0000256" key="1">
    <source>
        <dbReference type="SAM" id="Coils"/>
    </source>
</evidence>
<sequence>MLEVELLEAFEELPQELRPPLLKVVRAVQRAVGESVKREDFLELKGVVSELAEAQRRTEDQLNKLTQKIEELAEAQRRTEERLDKLAQRVDQLAERVDQLAEAQRKTEERLNLLAHRVDQLAEAQRKTEERLDKLAQRVDQLAEAQRRTEEELKKLIAAHAETRERLESMSDAVGYELENKAYRHLPHLLERDLGISVEGRLLRKYLPGTQKGRYVQVNIYGWGRKNGEKLLILGEAKTSLSKREVNRFLKLARLVSSMEGMKEEETVKVAVVHTVVPDVEAYAREKGVKIYWSYDLE</sequence>
<keyword evidence="1" id="KW-0175">Coiled coil</keyword>
<dbReference type="EMBL" id="DQWS01000140">
    <property type="protein sequence ID" value="HDD53147.1"/>
    <property type="molecule type" value="Genomic_DNA"/>
</dbReference>
<name>A0A7C0U6D8_9BACT</name>
<proteinExistence type="predicted"/>
<organism evidence="2">
    <name type="scientific">Thermosulfidibacter takaii</name>
    <dbReference type="NCBI Taxonomy" id="412593"/>
    <lineage>
        <taxon>Bacteria</taxon>
        <taxon>Pseudomonadati</taxon>
        <taxon>Thermosulfidibacterota</taxon>
        <taxon>Thermosulfidibacteria</taxon>
        <taxon>Thermosulfidibacterales</taxon>
        <taxon>Thermosulfidibacteraceae</taxon>
    </lineage>
</organism>
<reference evidence="2" key="1">
    <citation type="journal article" date="2020" name="mSystems">
        <title>Genome- and Community-Level Interaction Insights into Carbon Utilization and Element Cycling Functions of Hydrothermarchaeota in Hydrothermal Sediment.</title>
        <authorList>
            <person name="Zhou Z."/>
            <person name="Liu Y."/>
            <person name="Xu W."/>
            <person name="Pan J."/>
            <person name="Luo Z.H."/>
            <person name="Li M."/>
        </authorList>
    </citation>
    <scope>NUCLEOTIDE SEQUENCE [LARGE SCALE GENOMIC DNA]</scope>
    <source>
        <strain evidence="2">HyVt-115</strain>
    </source>
</reference>
<dbReference type="PANTHER" id="PTHR38753:SF1">
    <property type="entry name" value="SLR1441 PROTEIN"/>
    <property type="match status" value="1"/>
</dbReference>
<dbReference type="AlphaFoldDB" id="A0A7C0U6D8"/>
<gene>
    <name evidence="2" type="ORF">ENF32_03670</name>
</gene>
<comment type="caution">
    <text evidence="2">The sequence shown here is derived from an EMBL/GenBank/DDBJ whole genome shotgun (WGS) entry which is preliminary data.</text>
</comment>
<dbReference type="Proteomes" id="UP000885690">
    <property type="component" value="Unassembled WGS sequence"/>
</dbReference>
<evidence type="ECO:0000313" key="2">
    <source>
        <dbReference type="EMBL" id="HDD53147.1"/>
    </source>
</evidence>
<accession>A0A7C0U6D8</accession>
<dbReference type="SUPFAM" id="SSF58104">
    <property type="entry name" value="Methyl-accepting chemotaxis protein (MCP) signaling domain"/>
    <property type="match status" value="1"/>
</dbReference>
<dbReference type="Gene3D" id="1.10.287.950">
    <property type="entry name" value="Methyl-accepting chemotaxis protein"/>
    <property type="match status" value="1"/>
</dbReference>
<protein>
    <recommendedName>
        <fullName evidence="3">Chordopoxvirus fusion protein</fullName>
    </recommendedName>
</protein>
<evidence type="ECO:0008006" key="3">
    <source>
        <dbReference type="Google" id="ProtNLM"/>
    </source>
</evidence>
<feature type="coiled-coil region" evidence="1">
    <location>
        <begin position="48"/>
        <end position="173"/>
    </location>
</feature>